<dbReference type="Pfam" id="PF23598">
    <property type="entry name" value="LRR_14"/>
    <property type="match status" value="1"/>
</dbReference>
<dbReference type="SMART" id="SM00369">
    <property type="entry name" value="LRR_TYP"/>
    <property type="match status" value="5"/>
</dbReference>
<keyword evidence="1" id="KW-0433">Leucine-rich repeat</keyword>
<dbReference type="AlphaFoldDB" id="A0AAN9J9Z7"/>
<reference evidence="6 7" key="1">
    <citation type="submission" date="2024-01" db="EMBL/GenBank/DDBJ databases">
        <title>The genomes of 5 underutilized Papilionoideae crops provide insights into root nodulation and disease resistance.</title>
        <authorList>
            <person name="Yuan L."/>
        </authorList>
    </citation>
    <scope>NUCLEOTIDE SEQUENCE [LARGE SCALE GENOMIC DNA]</scope>
    <source>
        <strain evidence="6">LY-2023</strain>
        <tissue evidence="6">Leaf</tissue>
    </source>
</reference>
<dbReference type="GO" id="GO:0005737">
    <property type="term" value="C:cytoplasm"/>
    <property type="evidence" value="ECO:0007669"/>
    <property type="project" value="TreeGrafter"/>
</dbReference>
<gene>
    <name evidence="6" type="ORF">RJT34_18014</name>
</gene>
<feature type="domain" description="Disease resistance R13L4/SHOC-2-like LRR" evidence="5">
    <location>
        <begin position="323"/>
        <end position="439"/>
    </location>
</feature>
<dbReference type="Gene3D" id="3.40.50.10140">
    <property type="entry name" value="Toll/interleukin-1 receptor homology (TIR) domain"/>
    <property type="match status" value="1"/>
</dbReference>
<dbReference type="InterPro" id="IPR035897">
    <property type="entry name" value="Toll_tir_struct_dom_sf"/>
</dbReference>
<feature type="compositionally biased region" description="Low complexity" evidence="3">
    <location>
        <begin position="8"/>
        <end position="22"/>
    </location>
</feature>
<protein>
    <recommendedName>
        <fullName evidence="8">TIR domain-containing protein</fullName>
    </recommendedName>
</protein>
<evidence type="ECO:0000256" key="3">
    <source>
        <dbReference type="SAM" id="MobiDB-lite"/>
    </source>
</evidence>
<feature type="region of interest" description="Disordered" evidence="3">
    <location>
        <begin position="1"/>
        <end position="22"/>
    </location>
</feature>
<proteinExistence type="predicted"/>
<dbReference type="InterPro" id="IPR000157">
    <property type="entry name" value="TIR_dom"/>
</dbReference>
<dbReference type="InterPro" id="IPR003591">
    <property type="entry name" value="Leu-rich_rpt_typical-subtyp"/>
</dbReference>
<dbReference type="Proteomes" id="UP001359559">
    <property type="component" value="Unassembled WGS sequence"/>
</dbReference>
<dbReference type="SUPFAM" id="SSF52200">
    <property type="entry name" value="Toll/Interleukin receptor TIR domain"/>
    <property type="match status" value="1"/>
</dbReference>
<evidence type="ECO:0000313" key="7">
    <source>
        <dbReference type="Proteomes" id="UP001359559"/>
    </source>
</evidence>
<dbReference type="InterPro" id="IPR001611">
    <property type="entry name" value="Leu-rich_rpt"/>
</dbReference>
<sequence length="711" mass="80287">MIFPVGESSSSSSSTPTSTPSGSWSYHVYIVECNKKDQVLPILYGVDPSNLKHHAESFEEAFKKHEDRFRSDSDKVQRWRHALTQVTAYSGWDSNNVCEAKLVDNIAQHIHKRMIPKLPYYTRNLVAIASKVEEVNRFTARWDPEAFSKTNQLKFLILDDMKLHFGLNHFPGSLKVLHWRRCSLKTLPLANQVNEFVDIKLSHSEIKQLWHGTKFLEKLKYMDLSFSKNLKQLPDLSGVPNIEELELKGCTSLTKVHPSLLQLKKLVVLNFEKCKSLKTLPCKLEMSSLEELILTGCSEFKSVPEFGESMKRLSKLSLQGTAIRKLPASLGCLVGLRVLNLRNCKLLVSLPNTFLELCSLRVLYLSGCSKFRNLPEFGERMKHLSVLDLDNTNIRKLPSSLGYLVNLIDLKLSKCRKLVCLPDTIDRLKSLEVLDIRGCSKLFESSFASLKVPLSALSLPSLKYLDLSYCNLFEESIPYDFCNLPPSLRSLHLEGNRFVSVPINISKLSKLQYLKLCKCRKLQQLPDLPSSIRKLDASNCFSLETSKLNPCSLFASAGHYPPKVVDSFDMVITGNEIPAWFVHREDGGYASAPHDCPKNNCVGIALCFLLISGAADPSEILHYKVRCCLGSRRGLCLKETTLPYMKPGRPHLYILLLDLSHCEIRSHSRFGLFQTANNAIDYALGAEGGERWNVPTNTTDAEVVRAKRFEV</sequence>
<dbReference type="GO" id="GO:0007165">
    <property type="term" value="P:signal transduction"/>
    <property type="evidence" value="ECO:0007669"/>
    <property type="project" value="InterPro"/>
</dbReference>
<dbReference type="Pfam" id="PF00560">
    <property type="entry name" value="LRR_1"/>
    <property type="match status" value="1"/>
</dbReference>
<dbReference type="EMBL" id="JAYKXN010000004">
    <property type="protein sequence ID" value="KAK7295110.1"/>
    <property type="molecule type" value="Genomic_DNA"/>
</dbReference>
<dbReference type="SUPFAM" id="SSF52047">
    <property type="entry name" value="RNI-like"/>
    <property type="match status" value="1"/>
</dbReference>
<feature type="domain" description="TIR" evidence="4">
    <location>
        <begin position="28"/>
        <end position="116"/>
    </location>
</feature>
<dbReference type="PANTHER" id="PTHR48051">
    <property type="match status" value="1"/>
</dbReference>
<organism evidence="6 7">
    <name type="scientific">Clitoria ternatea</name>
    <name type="common">Butterfly pea</name>
    <dbReference type="NCBI Taxonomy" id="43366"/>
    <lineage>
        <taxon>Eukaryota</taxon>
        <taxon>Viridiplantae</taxon>
        <taxon>Streptophyta</taxon>
        <taxon>Embryophyta</taxon>
        <taxon>Tracheophyta</taxon>
        <taxon>Spermatophyta</taxon>
        <taxon>Magnoliopsida</taxon>
        <taxon>eudicotyledons</taxon>
        <taxon>Gunneridae</taxon>
        <taxon>Pentapetalae</taxon>
        <taxon>rosids</taxon>
        <taxon>fabids</taxon>
        <taxon>Fabales</taxon>
        <taxon>Fabaceae</taxon>
        <taxon>Papilionoideae</taxon>
        <taxon>50 kb inversion clade</taxon>
        <taxon>NPAAA clade</taxon>
        <taxon>indigoferoid/millettioid clade</taxon>
        <taxon>Phaseoleae</taxon>
        <taxon>Clitoria</taxon>
    </lineage>
</organism>
<dbReference type="InterPro" id="IPR032675">
    <property type="entry name" value="LRR_dom_sf"/>
</dbReference>
<dbReference type="Gene3D" id="3.80.10.10">
    <property type="entry name" value="Ribonuclease Inhibitor"/>
    <property type="match status" value="3"/>
</dbReference>
<dbReference type="SUPFAM" id="SSF52058">
    <property type="entry name" value="L domain-like"/>
    <property type="match status" value="1"/>
</dbReference>
<evidence type="ECO:0000259" key="5">
    <source>
        <dbReference type="Pfam" id="PF23598"/>
    </source>
</evidence>
<evidence type="ECO:0000313" key="6">
    <source>
        <dbReference type="EMBL" id="KAK7295110.1"/>
    </source>
</evidence>
<keyword evidence="7" id="KW-1185">Reference proteome</keyword>
<evidence type="ECO:0000259" key="4">
    <source>
        <dbReference type="Pfam" id="PF01582"/>
    </source>
</evidence>
<dbReference type="Pfam" id="PF01582">
    <property type="entry name" value="TIR"/>
    <property type="match status" value="1"/>
</dbReference>
<evidence type="ECO:0000256" key="2">
    <source>
        <dbReference type="ARBA" id="ARBA00022737"/>
    </source>
</evidence>
<dbReference type="PANTHER" id="PTHR48051:SF46">
    <property type="entry name" value="LEUCINE RICH REPEAT-CONTAINING DOMAIN PROTEIN"/>
    <property type="match status" value="1"/>
</dbReference>
<keyword evidence="2" id="KW-0677">Repeat</keyword>
<dbReference type="InterPro" id="IPR050216">
    <property type="entry name" value="LRR_domain-containing"/>
</dbReference>
<dbReference type="InterPro" id="IPR055414">
    <property type="entry name" value="LRR_R13L4/SHOC2-like"/>
</dbReference>
<dbReference type="Pfam" id="PF23952">
    <property type="entry name" value="LRR_EndoS"/>
    <property type="match status" value="1"/>
</dbReference>
<evidence type="ECO:0008006" key="8">
    <source>
        <dbReference type="Google" id="ProtNLM"/>
    </source>
</evidence>
<evidence type="ECO:0000256" key="1">
    <source>
        <dbReference type="ARBA" id="ARBA00022614"/>
    </source>
</evidence>
<name>A0AAN9J9Z7_CLITE</name>
<accession>A0AAN9J9Z7</accession>
<comment type="caution">
    <text evidence="6">The sequence shown here is derived from an EMBL/GenBank/DDBJ whole genome shotgun (WGS) entry which is preliminary data.</text>
</comment>